<dbReference type="KEGG" id="stir:DDW44_26595"/>
<keyword evidence="2" id="KW-1185">Reference proteome</keyword>
<name>A0A2S1SZW0_9ACTN</name>
<accession>A0A2S1SZW0</accession>
<dbReference type="Proteomes" id="UP000244900">
    <property type="component" value="Chromosome"/>
</dbReference>
<proteinExistence type="predicted"/>
<protein>
    <submittedName>
        <fullName evidence="1">Uncharacterized protein</fullName>
    </submittedName>
</protein>
<sequence length="164" mass="17463">MEKIPQGATGFTQSNPLSNAGAALGSYSAIREDVINDERMSAYTAADWKSKMAYHVIGGAVTPLYFTTAGGASIAFGDSIQRGVDTWAWVMGNNLKAEADTTANAGIADHYLNATNQMNLVVDAWADDRRDIDADTRAGLKGEILDGHDRGAGVTQKYLTDTTN</sequence>
<organism evidence="1 2">
    <name type="scientific">Streptomyces tirandamycinicus</name>
    <dbReference type="NCBI Taxonomy" id="2174846"/>
    <lineage>
        <taxon>Bacteria</taxon>
        <taxon>Bacillati</taxon>
        <taxon>Actinomycetota</taxon>
        <taxon>Actinomycetes</taxon>
        <taxon>Kitasatosporales</taxon>
        <taxon>Streptomycetaceae</taxon>
        <taxon>Streptomyces</taxon>
    </lineage>
</organism>
<evidence type="ECO:0000313" key="2">
    <source>
        <dbReference type="Proteomes" id="UP000244900"/>
    </source>
</evidence>
<evidence type="ECO:0000313" key="1">
    <source>
        <dbReference type="EMBL" id="AWI31959.1"/>
    </source>
</evidence>
<gene>
    <name evidence="1" type="ORF">DDW44_26595</name>
</gene>
<dbReference type="AlphaFoldDB" id="A0A2S1SZW0"/>
<reference evidence="1 2" key="1">
    <citation type="submission" date="2018-05" db="EMBL/GenBank/DDBJ databases">
        <title>Complete genome sequence of sponge-derived Streptomyces sp. HNM0039.</title>
        <authorList>
            <person name="Huang X."/>
            <person name="Zhou S."/>
        </authorList>
    </citation>
    <scope>NUCLEOTIDE SEQUENCE [LARGE SCALE GENOMIC DNA]</scope>
    <source>
        <strain evidence="1 2">HNM0039</strain>
    </source>
</reference>
<dbReference type="EMBL" id="CP029188">
    <property type="protein sequence ID" value="AWI31959.1"/>
    <property type="molecule type" value="Genomic_DNA"/>
</dbReference>